<reference evidence="2 3" key="1">
    <citation type="submission" date="2016-10" db="EMBL/GenBank/DDBJ databases">
        <authorList>
            <person name="de Groot N.N."/>
        </authorList>
    </citation>
    <scope>NUCLEOTIDE SEQUENCE [LARGE SCALE GENOMIC DNA]</scope>
    <source>
        <strain evidence="2 3">DSM 9179</strain>
    </source>
</reference>
<dbReference type="STRING" id="99656.SAMN05421659_101318"/>
<evidence type="ECO:0000256" key="1">
    <source>
        <dbReference type="SAM" id="Phobius"/>
    </source>
</evidence>
<keyword evidence="1" id="KW-0472">Membrane</keyword>
<keyword evidence="1" id="KW-1133">Transmembrane helix</keyword>
<organism evidence="2 3">
    <name type="scientific">[Clostridium] fimetarium</name>
    <dbReference type="NCBI Taxonomy" id="99656"/>
    <lineage>
        <taxon>Bacteria</taxon>
        <taxon>Bacillati</taxon>
        <taxon>Bacillota</taxon>
        <taxon>Clostridia</taxon>
        <taxon>Lachnospirales</taxon>
        <taxon>Lachnospiraceae</taxon>
    </lineage>
</organism>
<dbReference type="AlphaFoldDB" id="A0A1I0M9A9"/>
<keyword evidence="1" id="KW-0812">Transmembrane</keyword>
<accession>A0A1I0M9A9</accession>
<name>A0A1I0M9A9_9FIRM</name>
<evidence type="ECO:0000313" key="2">
    <source>
        <dbReference type="EMBL" id="SEV84933.1"/>
    </source>
</evidence>
<dbReference type="OrthoDB" id="2972222at2"/>
<dbReference type="EMBL" id="FOJI01000001">
    <property type="protein sequence ID" value="SEV84933.1"/>
    <property type="molecule type" value="Genomic_DNA"/>
</dbReference>
<proteinExistence type="predicted"/>
<dbReference type="RefSeq" id="WP_092449880.1">
    <property type="nucleotide sequence ID" value="NZ_FOJI01000001.1"/>
</dbReference>
<dbReference type="Proteomes" id="UP000199701">
    <property type="component" value="Unassembled WGS sequence"/>
</dbReference>
<feature type="transmembrane region" description="Helical" evidence="1">
    <location>
        <begin position="455"/>
        <end position="475"/>
    </location>
</feature>
<protein>
    <submittedName>
        <fullName evidence="2">Uncharacterized protein</fullName>
    </submittedName>
</protein>
<feature type="transmembrane region" description="Helical" evidence="1">
    <location>
        <begin position="355"/>
        <end position="372"/>
    </location>
</feature>
<sequence length="491" mass="56575">MDYLSKLKSIFNVSDIIFNERMKIVEMNFEIRDVELPIFDSIKEFIMEIPSRDKVVLILTDDSDEHFMFSRNDLLNQEQYIEFCQNAQLGEFVAITVSIEKEVFNNRFSIYDFKSFTVDVLSLSVEQLMAAFSLLFQNSNQLYFEVFSQECFFATKTMTFLSDGKDIILSPFNRDKRVQDCKDSSFFYNLTDYPLLPDDFMIEIDFINNPLTELFGRLSTILSLIYISSSGTIDSGQTKVQIAGQRNVDFIYKNEEIKSNPELYKIYHWIYTDGNAIDKAILARNIISLHCKYSELIDIDGKTLASIQSNFNLYLKSNVVQYLELKNKLAEFICDVVSKTGDYATTLLDRFKSNLIAVFGFLFTVILANIVSDQPLDNIFTHDITIILEAVLLGSAVYLTICILESDYQMKKAKDSYSKLKHNYKSILTESDIEEIFDNDKLINDMLGTVKKWKILYIILWIVFIVGSLIAIEMVSTDPVIIDKLAAIISH</sequence>
<feature type="transmembrane region" description="Helical" evidence="1">
    <location>
        <begin position="384"/>
        <end position="404"/>
    </location>
</feature>
<keyword evidence="3" id="KW-1185">Reference proteome</keyword>
<gene>
    <name evidence="2" type="ORF">SAMN05421659_101318</name>
</gene>
<evidence type="ECO:0000313" key="3">
    <source>
        <dbReference type="Proteomes" id="UP000199701"/>
    </source>
</evidence>